<evidence type="ECO:0000256" key="4">
    <source>
        <dbReference type="ARBA" id="ARBA00022989"/>
    </source>
</evidence>
<dbReference type="InterPro" id="IPR002293">
    <property type="entry name" value="AA/rel_permease1"/>
</dbReference>
<dbReference type="GO" id="GO:0022857">
    <property type="term" value="F:transmembrane transporter activity"/>
    <property type="evidence" value="ECO:0007669"/>
    <property type="project" value="InterPro"/>
</dbReference>
<feature type="transmembrane region" description="Helical" evidence="6">
    <location>
        <begin position="156"/>
        <end position="174"/>
    </location>
</feature>
<feature type="transmembrane region" description="Helical" evidence="6">
    <location>
        <begin position="460"/>
        <end position="479"/>
    </location>
</feature>
<keyword evidence="3 6" id="KW-0812">Transmembrane</keyword>
<reference evidence="8" key="1">
    <citation type="submission" date="2017-02" db="EMBL/GenBank/DDBJ databases">
        <authorList>
            <person name="Varghese N."/>
            <person name="Submissions S."/>
        </authorList>
    </citation>
    <scope>NUCLEOTIDE SEQUENCE [LARGE SCALE GENOMIC DNA]</scope>
    <source>
        <strain evidence="8">SM117</strain>
    </source>
</reference>
<keyword evidence="2" id="KW-1003">Cell membrane</keyword>
<proteinExistence type="predicted"/>
<feature type="transmembrane region" description="Helical" evidence="6">
    <location>
        <begin position="395"/>
        <end position="419"/>
    </location>
</feature>
<dbReference type="Gene3D" id="1.20.1740.10">
    <property type="entry name" value="Amino acid/polyamine transporter I"/>
    <property type="match status" value="1"/>
</dbReference>
<feature type="transmembrane region" description="Helical" evidence="6">
    <location>
        <begin position="117"/>
        <end position="144"/>
    </location>
</feature>
<dbReference type="PANTHER" id="PTHR42770:SF16">
    <property type="entry name" value="AMINO ACID PERMEASE"/>
    <property type="match status" value="1"/>
</dbReference>
<feature type="transmembrane region" description="Helical" evidence="6">
    <location>
        <begin position="315"/>
        <end position="343"/>
    </location>
</feature>
<organism evidence="7 8">
    <name type="scientific">Novosphingobium mathurense</name>
    <dbReference type="NCBI Taxonomy" id="428990"/>
    <lineage>
        <taxon>Bacteria</taxon>
        <taxon>Pseudomonadati</taxon>
        <taxon>Pseudomonadota</taxon>
        <taxon>Alphaproteobacteria</taxon>
        <taxon>Sphingomonadales</taxon>
        <taxon>Sphingomonadaceae</taxon>
        <taxon>Novosphingobium</taxon>
    </lineage>
</organism>
<name>A0A1U6GWV6_9SPHN</name>
<evidence type="ECO:0000256" key="2">
    <source>
        <dbReference type="ARBA" id="ARBA00022475"/>
    </source>
</evidence>
<feature type="transmembrane region" description="Helical" evidence="6">
    <location>
        <begin position="78"/>
        <end position="96"/>
    </location>
</feature>
<accession>A0A1U6GWV6</accession>
<feature type="transmembrane region" description="Helical" evidence="6">
    <location>
        <begin position="260"/>
        <end position="280"/>
    </location>
</feature>
<comment type="subcellular location">
    <subcellularLocation>
        <location evidence="1">Cell membrane</location>
        <topology evidence="1">Multi-pass membrane protein</topology>
    </subcellularLocation>
</comment>
<keyword evidence="8" id="KW-1185">Reference proteome</keyword>
<dbReference type="Pfam" id="PF13520">
    <property type="entry name" value="AA_permease_2"/>
    <property type="match status" value="1"/>
</dbReference>
<keyword evidence="4 6" id="KW-1133">Transmembrane helix</keyword>
<dbReference type="AlphaFoldDB" id="A0A1U6GWV6"/>
<dbReference type="PIRSF" id="PIRSF006060">
    <property type="entry name" value="AA_transporter"/>
    <property type="match status" value="1"/>
</dbReference>
<evidence type="ECO:0000256" key="5">
    <source>
        <dbReference type="ARBA" id="ARBA00023136"/>
    </source>
</evidence>
<evidence type="ECO:0000313" key="8">
    <source>
        <dbReference type="Proteomes" id="UP000190989"/>
    </source>
</evidence>
<feature type="transmembrane region" description="Helical" evidence="6">
    <location>
        <begin position="426"/>
        <end position="448"/>
    </location>
</feature>
<dbReference type="GO" id="GO:0005886">
    <property type="term" value="C:plasma membrane"/>
    <property type="evidence" value="ECO:0007669"/>
    <property type="project" value="UniProtKB-SubCell"/>
</dbReference>
<gene>
    <name evidence="7" type="ORF">SAMN06295987_101709</name>
</gene>
<keyword evidence="5 6" id="KW-0472">Membrane</keyword>
<feature type="transmembrane region" description="Helical" evidence="6">
    <location>
        <begin position="216"/>
        <end position="240"/>
    </location>
</feature>
<feature type="transmembrane region" description="Helical" evidence="6">
    <location>
        <begin position="364"/>
        <end position="383"/>
    </location>
</feature>
<protein>
    <submittedName>
        <fullName evidence="7">Amino acid transporter</fullName>
    </submittedName>
</protein>
<dbReference type="Proteomes" id="UP000190989">
    <property type="component" value="Unassembled WGS sequence"/>
</dbReference>
<dbReference type="InterPro" id="IPR050367">
    <property type="entry name" value="APC_superfamily"/>
</dbReference>
<dbReference type="PANTHER" id="PTHR42770">
    <property type="entry name" value="AMINO ACID TRANSPORTER-RELATED"/>
    <property type="match status" value="1"/>
</dbReference>
<evidence type="ECO:0000256" key="1">
    <source>
        <dbReference type="ARBA" id="ARBA00004651"/>
    </source>
</evidence>
<dbReference type="STRING" id="428990.SAMN06295987_101709"/>
<evidence type="ECO:0000256" key="3">
    <source>
        <dbReference type="ARBA" id="ARBA00022692"/>
    </source>
</evidence>
<evidence type="ECO:0000256" key="6">
    <source>
        <dbReference type="SAM" id="Phobius"/>
    </source>
</evidence>
<sequence>MKSDPTAGTSRSAQFTRKSENAGAVSAASSETQLASGILGTADIVFTVIAVAAPLAVVVGLMPLAIALGNGPGVPGAWAIAMIAMILFALGYVRIIPHVRNAGAFYAYIAASLGKGAGLAAAYVAALCYFSLAVSTLAAFAFFFGDALSQGLGIDVPWPYWGTAGALLVGVLAYHRLTLAAKILGVALVAEVMLLGALVIGIAFNRGISAFSLNDFAPSTVFVPGLGISLIYAFNSLIGIEGTAIYQEEAKNASVTVPRATFISIIVVGLFYIAVGWSMAAAVGSDMVAQVSAKDPGHFVLNLARINLGPMGNHAFSLLVLTSAMAAVLGLFNNTARYVFALARDGMLPSVLARTHPHYSSPHVAAMVLTGVLVLVVILGGATGLDPLLNVSTSLVGLGSVGLMSLLALTSLAIPIYFARRRTFGWAYTVAPTLGGIIIMSATVLAVSNYEVLTGIHSRLINSLPWVLVAVALAGFTQAQWLRKYRPKIYAAIGASRLEDL</sequence>
<feature type="transmembrane region" description="Helical" evidence="6">
    <location>
        <begin position="183"/>
        <end position="204"/>
    </location>
</feature>
<evidence type="ECO:0000313" key="7">
    <source>
        <dbReference type="EMBL" id="SLJ87920.1"/>
    </source>
</evidence>
<feature type="transmembrane region" description="Helical" evidence="6">
    <location>
        <begin position="44"/>
        <end position="66"/>
    </location>
</feature>
<dbReference type="EMBL" id="FVZE01000001">
    <property type="protein sequence ID" value="SLJ87920.1"/>
    <property type="molecule type" value="Genomic_DNA"/>
</dbReference>